<evidence type="ECO:0000256" key="8">
    <source>
        <dbReference type="ARBA" id="ARBA00023306"/>
    </source>
</evidence>
<comment type="similarity">
    <text evidence="2">Belongs to the MAPRE family.</text>
</comment>
<accession>G0N0M2</accession>
<evidence type="ECO:0000256" key="1">
    <source>
        <dbReference type="ARBA" id="ARBA00004245"/>
    </source>
</evidence>
<evidence type="ECO:0000256" key="5">
    <source>
        <dbReference type="ARBA" id="ARBA00022701"/>
    </source>
</evidence>
<reference evidence="15" key="1">
    <citation type="submission" date="2011-07" db="EMBL/GenBank/DDBJ databases">
        <authorList>
            <consortium name="Caenorhabditis brenneri Sequencing and Analysis Consortium"/>
            <person name="Wilson R.K."/>
        </authorList>
    </citation>
    <scope>NUCLEOTIDE SEQUENCE [LARGE SCALE GENOMIC DNA]</scope>
    <source>
        <strain evidence="15">PB2801</strain>
    </source>
</reference>
<feature type="region of interest" description="Disordered" evidence="11">
    <location>
        <begin position="133"/>
        <end position="219"/>
    </location>
</feature>
<evidence type="ECO:0000313" key="15">
    <source>
        <dbReference type="Proteomes" id="UP000008068"/>
    </source>
</evidence>
<dbReference type="Pfam" id="PF03271">
    <property type="entry name" value="EB1"/>
    <property type="match status" value="1"/>
</dbReference>
<dbReference type="SUPFAM" id="SSF140612">
    <property type="entry name" value="EB1 dimerisation domain-like"/>
    <property type="match status" value="1"/>
</dbReference>
<evidence type="ECO:0000256" key="6">
    <source>
        <dbReference type="ARBA" id="ARBA00022776"/>
    </source>
</evidence>
<feature type="domain" description="EB1 C-terminal" evidence="13">
    <location>
        <begin position="228"/>
        <end position="298"/>
    </location>
</feature>
<sequence length="309" mass="33944">MAAQVVNVYTTASSADNLSRHEMLMWVNDCLQAHFTKIEQLHTGAGYCLFTDFLFPDSIQLKKVKWNSRLELDWLSNWKLVQTTWKNLGVEKVIPVDKLIKGKFQDNFEFLQWFKKLFDANYDGHEYDPLSARNGEGLPTADGPAGAAKAPVASRMPARTPQKVVTTMRTPAPGAAAPAARPAPSRPAARAAAPPTAAPSSKPTASTAAPVRSASTVAAAPPGVDMATFNKLKEELEEVTRQLTESDNVIASLEKERDFYFSKLRTIEVICQDNESIGNVEVSRVLEVLYETEEGFAPPEDEVNGAEEF</sequence>
<keyword evidence="8" id="KW-0131">Cell cycle</keyword>
<proteinExistence type="inferred from homology"/>
<keyword evidence="10" id="KW-0175">Coiled coil</keyword>
<evidence type="ECO:0000256" key="9">
    <source>
        <dbReference type="PROSITE-ProRule" id="PRU00576"/>
    </source>
</evidence>
<evidence type="ECO:0000259" key="12">
    <source>
        <dbReference type="PROSITE" id="PS50021"/>
    </source>
</evidence>
<keyword evidence="4" id="KW-0132">Cell division</keyword>
<dbReference type="Proteomes" id="UP000008068">
    <property type="component" value="Unassembled WGS sequence"/>
</dbReference>
<dbReference type="GO" id="GO:0005874">
    <property type="term" value="C:microtubule"/>
    <property type="evidence" value="ECO:0007669"/>
    <property type="project" value="UniProtKB-KW"/>
</dbReference>
<dbReference type="AlphaFoldDB" id="G0N0M2"/>
<keyword evidence="7" id="KW-0206">Cytoskeleton</keyword>
<dbReference type="PROSITE" id="PS50021">
    <property type="entry name" value="CH"/>
    <property type="match status" value="1"/>
</dbReference>
<dbReference type="GO" id="GO:0051301">
    <property type="term" value="P:cell division"/>
    <property type="evidence" value="ECO:0007669"/>
    <property type="project" value="UniProtKB-KW"/>
</dbReference>
<dbReference type="OMA" id="HTHWIKH"/>
<evidence type="ECO:0000313" key="14">
    <source>
        <dbReference type="EMBL" id="EGT49141.1"/>
    </source>
</evidence>
<protein>
    <submittedName>
        <fullName evidence="14">Uncharacterized protein</fullName>
    </submittedName>
</protein>
<dbReference type="OrthoDB" id="2119228at2759"/>
<keyword evidence="3" id="KW-0963">Cytoplasm</keyword>
<evidence type="ECO:0000256" key="10">
    <source>
        <dbReference type="SAM" id="Coils"/>
    </source>
</evidence>
<evidence type="ECO:0000259" key="13">
    <source>
        <dbReference type="PROSITE" id="PS51230"/>
    </source>
</evidence>
<gene>
    <name evidence="14" type="ORF">CAEBREN_07566</name>
</gene>
<dbReference type="Gene3D" id="1.20.5.1430">
    <property type="match status" value="1"/>
</dbReference>
<dbReference type="FunFam" id="1.20.5.1430:FF:000001">
    <property type="entry name" value="microtubule-associated protein RP/EB family member 1"/>
    <property type="match status" value="1"/>
</dbReference>
<dbReference type="EMBL" id="GL379825">
    <property type="protein sequence ID" value="EGT49141.1"/>
    <property type="molecule type" value="Genomic_DNA"/>
</dbReference>
<dbReference type="eggNOG" id="KOG3000">
    <property type="taxonomic scope" value="Eukaryota"/>
</dbReference>
<dbReference type="InterPro" id="IPR036133">
    <property type="entry name" value="EB1_C_sf"/>
</dbReference>
<keyword evidence="5 9" id="KW-0493">Microtubule</keyword>
<dbReference type="InterPro" id="IPR036872">
    <property type="entry name" value="CH_dom_sf"/>
</dbReference>
<dbReference type="GO" id="GO:0008017">
    <property type="term" value="F:microtubule binding"/>
    <property type="evidence" value="ECO:0007669"/>
    <property type="project" value="InterPro"/>
</dbReference>
<evidence type="ECO:0000256" key="7">
    <source>
        <dbReference type="ARBA" id="ARBA00023212"/>
    </source>
</evidence>
<evidence type="ECO:0000256" key="11">
    <source>
        <dbReference type="SAM" id="MobiDB-lite"/>
    </source>
</evidence>
<dbReference type="FunFam" id="1.10.418.10:FF:000072">
    <property type="entry name" value="microtubule-associated protein RP/EB family member 2 isoform X2"/>
    <property type="match status" value="1"/>
</dbReference>
<feature type="coiled-coil region" evidence="10">
    <location>
        <begin position="229"/>
        <end position="256"/>
    </location>
</feature>
<dbReference type="PROSITE" id="PS51230">
    <property type="entry name" value="EB1_C"/>
    <property type="match status" value="1"/>
</dbReference>
<dbReference type="PANTHER" id="PTHR10623">
    <property type="entry name" value="MICROTUBULE-ASSOCIATED PROTEIN RP/EB FAMILY MEMBER"/>
    <property type="match status" value="1"/>
</dbReference>
<keyword evidence="15" id="KW-1185">Reference proteome</keyword>
<dbReference type="InterPro" id="IPR027328">
    <property type="entry name" value="MAPRE"/>
</dbReference>
<keyword evidence="6" id="KW-0498">Mitosis</keyword>
<comment type="subcellular location">
    <subcellularLocation>
        <location evidence="1">Cytoplasm</location>
        <location evidence="1">Cytoskeleton</location>
    </subcellularLocation>
</comment>
<evidence type="ECO:0000256" key="3">
    <source>
        <dbReference type="ARBA" id="ARBA00022490"/>
    </source>
</evidence>
<organism evidence="15">
    <name type="scientific">Caenorhabditis brenneri</name>
    <name type="common">Nematode worm</name>
    <dbReference type="NCBI Taxonomy" id="135651"/>
    <lineage>
        <taxon>Eukaryota</taxon>
        <taxon>Metazoa</taxon>
        <taxon>Ecdysozoa</taxon>
        <taxon>Nematoda</taxon>
        <taxon>Chromadorea</taxon>
        <taxon>Rhabditida</taxon>
        <taxon>Rhabditina</taxon>
        <taxon>Rhabditomorpha</taxon>
        <taxon>Rhabditoidea</taxon>
        <taxon>Rhabditidae</taxon>
        <taxon>Peloderinae</taxon>
        <taxon>Caenorhabditis</taxon>
    </lineage>
</organism>
<evidence type="ECO:0000256" key="2">
    <source>
        <dbReference type="ARBA" id="ARBA00010729"/>
    </source>
</evidence>
<dbReference type="FunCoup" id="G0N0M2">
    <property type="interactions" value="2307"/>
</dbReference>
<dbReference type="STRING" id="135651.G0N0M2"/>
<dbReference type="Gene3D" id="1.10.418.10">
    <property type="entry name" value="Calponin-like domain"/>
    <property type="match status" value="1"/>
</dbReference>
<name>G0N0M2_CAEBE</name>
<evidence type="ECO:0000256" key="4">
    <source>
        <dbReference type="ARBA" id="ARBA00022618"/>
    </source>
</evidence>
<dbReference type="InParanoid" id="G0N0M2"/>
<feature type="compositionally biased region" description="Low complexity" evidence="11">
    <location>
        <begin position="169"/>
        <end position="210"/>
    </location>
</feature>
<dbReference type="Pfam" id="PF00307">
    <property type="entry name" value="CH"/>
    <property type="match status" value="1"/>
</dbReference>
<dbReference type="SUPFAM" id="SSF47576">
    <property type="entry name" value="Calponin-homology domain, CH-domain"/>
    <property type="match status" value="1"/>
</dbReference>
<dbReference type="InterPro" id="IPR004953">
    <property type="entry name" value="EB1_C"/>
</dbReference>
<dbReference type="HOGENOM" id="CLU_041744_1_0_1"/>
<feature type="domain" description="Calponin-homology (CH)" evidence="12">
    <location>
        <begin position="17"/>
        <end position="119"/>
    </location>
</feature>
<dbReference type="InterPro" id="IPR001715">
    <property type="entry name" value="CH_dom"/>
</dbReference>